<feature type="compositionally biased region" description="Basic residues" evidence="1">
    <location>
        <begin position="510"/>
        <end position="519"/>
    </location>
</feature>
<sequence>MVDIHSNDEEKDISIVTNINLLDSSEESCNELNECLAEVHHQPSSKITPAEKKARRRSSFFVAVRTNVAEENGSCTETEKSEGEISESLVRRRSLRRSTIVLRKRPMQKLSNRTKFEFSFSPAPAHVRPILSAAQRAARRLSVKAVRHLRTRHVRINMEPQVFDITPRSDKIPGIIKMPSSPVPSDGDHRPIGTVECHPSFSSSSVNDPNPTHHARGDGSGKYKEVTNTLETVTDVAMNMSNACSLDVKRARQRHKKAKNNNNNISGFAMRLRNHRLSVLPPPILPQVLDDSDEKEVRTVSQSLQLSDPYAERKTASDITNSEKEESVTDAEQNLERWSWTEECLMSLPTASSEHKVKVWMAIDNDQNGLREANAAESIDDKDNSFGFDEVTYPEANILNGNCNQRRSALTHRSSQSTKDEKEEVAEIAEDLTDESNLSMRKRRRSFILASERICSHDYMKSRRSRMPLADPADTPISSRAHRSQLSNASVDSSENIPLAPVFHVETTKHTKKTLRKTPKARDEALKTSKEPKSKRDDIRKSLKKRRQADRVTCITLDDEVMPIDEQSTSEPQASGTEAEMSISAGTTNSNAGVSKWPFEERLDYAPFSSIGHVGAVSTAKQHCDTQPTKKHRHRTRGCSGREVGFESSKFTVYDGFRKSMKQSHSPHPELATSANKDCIVEEDANPRHLYSSISDCFTRSILKSFNLKTRSREEHNVRRVEHLRPRLCYEPWCEVLKPHCVSEFIGNDLTVELVRSWIAKWKKHLERCAGKSPLSSPNTMKNPCKKKSSTLDDDDSDDDYNDDYGEVSESVLLLSGPCGCGKTALVYAIAEEMNMRVVELACNERRNSSIIRSRIAGATQSYQIACSPLMRSFNANDPAPQLSVILVDDVDVTFADEENFWSTLKCICCETRAPIILTCSDVDAVKRELPIEMYEVKMNRPSAHQISNYLYTILTAIGMNGVSRVFLYRLAEYLNCDLRACINHLQFYSDSYQTLCSSIPQERKQEDGEECLKKCRYLSSLSCCAPRFTSNNVRFRTHYSDVITSANDEESSCLLAEEFPSVFERDDVPQHESILKTRSSLFRSRYCSTSEIACDYVPGLALIDRSWRKSVAHTSRRRLHYFDSLSSNVGGKELTTAIRSYKFTAD</sequence>
<feature type="compositionally biased region" description="Basic and acidic residues" evidence="1">
    <location>
        <begin position="520"/>
        <end position="541"/>
    </location>
</feature>
<feature type="region of interest" description="Disordered" evidence="1">
    <location>
        <begin position="299"/>
        <end position="332"/>
    </location>
</feature>
<feature type="region of interest" description="Disordered" evidence="1">
    <location>
        <begin position="508"/>
        <end position="548"/>
    </location>
</feature>
<dbReference type="SUPFAM" id="SSF52540">
    <property type="entry name" value="P-loop containing nucleoside triphosphate hydrolases"/>
    <property type="match status" value="1"/>
</dbReference>
<proteinExistence type="predicted"/>
<dbReference type="Gene3D" id="1.10.8.60">
    <property type="match status" value="1"/>
</dbReference>
<reference evidence="4" key="1">
    <citation type="submission" date="2023-03" db="UniProtKB">
        <authorList>
            <consortium name="WormBaseParasite"/>
        </authorList>
    </citation>
    <scope>IDENTIFICATION</scope>
</reference>
<dbReference type="GO" id="GO:0016887">
    <property type="term" value="F:ATP hydrolysis activity"/>
    <property type="evidence" value="ECO:0007669"/>
    <property type="project" value="InterPro"/>
</dbReference>
<feature type="region of interest" description="Disordered" evidence="1">
    <location>
        <begin position="461"/>
        <end position="493"/>
    </location>
</feature>
<dbReference type="GO" id="GO:0005524">
    <property type="term" value="F:ATP binding"/>
    <property type="evidence" value="ECO:0007669"/>
    <property type="project" value="InterPro"/>
</dbReference>
<evidence type="ECO:0000256" key="1">
    <source>
        <dbReference type="SAM" id="MobiDB-lite"/>
    </source>
</evidence>
<feature type="compositionally biased region" description="Basic and acidic residues" evidence="1">
    <location>
        <begin position="310"/>
        <end position="327"/>
    </location>
</feature>
<accession>A0A9J2PPD8</accession>
<feature type="region of interest" description="Disordered" evidence="1">
    <location>
        <begin position="773"/>
        <end position="801"/>
    </location>
</feature>
<dbReference type="AlphaFoldDB" id="A0A9J2PPD8"/>
<dbReference type="GO" id="GO:0003677">
    <property type="term" value="F:DNA binding"/>
    <property type="evidence" value="ECO:0007669"/>
    <property type="project" value="TreeGrafter"/>
</dbReference>
<dbReference type="PANTHER" id="PTHR23389">
    <property type="entry name" value="CHROMOSOME TRANSMISSION FIDELITY FACTOR 18"/>
    <property type="match status" value="1"/>
</dbReference>
<feature type="domain" description="ATPase AAA-type core" evidence="2">
    <location>
        <begin position="813"/>
        <end position="898"/>
    </location>
</feature>
<dbReference type="InterPro" id="IPR027417">
    <property type="entry name" value="P-loop_NTPase"/>
</dbReference>
<dbReference type="GO" id="GO:0005634">
    <property type="term" value="C:nucleus"/>
    <property type="evidence" value="ECO:0007669"/>
    <property type="project" value="TreeGrafter"/>
</dbReference>
<feature type="region of interest" description="Disordered" evidence="1">
    <location>
        <begin position="197"/>
        <end position="223"/>
    </location>
</feature>
<protein>
    <submittedName>
        <fullName evidence="4">ATPase AAA-type core domain-containing protein</fullName>
    </submittedName>
</protein>
<evidence type="ECO:0000259" key="2">
    <source>
        <dbReference type="Pfam" id="PF00004"/>
    </source>
</evidence>
<dbReference type="InterPro" id="IPR003959">
    <property type="entry name" value="ATPase_AAA_core"/>
</dbReference>
<name>A0A9J2PPD8_ASCLU</name>
<feature type="compositionally biased region" description="Polar residues" evidence="1">
    <location>
        <begin position="200"/>
        <end position="210"/>
    </location>
</feature>
<organism evidence="3 4">
    <name type="scientific">Ascaris lumbricoides</name>
    <name type="common">Giant roundworm</name>
    <dbReference type="NCBI Taxonomy" id="6252"/>
    <lineage>
        <taxon>Eukaryota</taxon>
        <taxon>Metazoa</taxon>
        <taxon>Ecdysozoa</taxon>
        <taxon>Nematoda</taxon>
        <taxon>Chromadorea</taxon>
        <taxon>Rhabditida</taxon>
        <taxon>Spirurina</taxon>
        <taxon>Ascaridomorpha</taxon>
        <taxon>Ascaridoidea</taxon>
        <taxon>Ascarididae</taxon>
        <taxon>Ascaris</taxon>
    </lineage>
</organism>
<evidence type="ECO:0000313" key="3">
    <source>
        <dbReference type="Proteomes" id="UP000036681"/>
    </source>
</evidence>
<keyword evidence="3" id="KW-1185">Reference proteome</keyword>
<dbReference type="WBParaSite" id="ALUE_0001138101-mRNA-1">
    <property type="protein sequence ID" value="ALUE_0001138101-mRNA-1"/>
    <property type="gene ID" value="ALUE_0001138101"/>
</dbReference>
<feature type="compositionally biased region" description="Polar residues" evidence="1">
    <location>
        <begin position="484"/>
        <end position="493"/>
    </location>
</feature>
<dbReference type="Pfam" id="PF00004">
    <property type="entry name" value="AAA"/>
    <property type="match status" value="1"/>
</dbReference>
<evidence type="ECO:0000313" key="4">
    <source>
        <dbReference type="WBParaSite" id="ALUE_0001138101-mRNA-1"/>
    </source>
</evidence>
<dbReference type="Gene3D" id="3.40.50.300">
    <property type="entry name" value="P-loop containing nucleotide triphosphate hydrolases"/>
    <property type="match status" value="1"/>
</dbReference>
<feature type="compositionally biased region" description="Acidic residues" evidence="1">
    <location>
        <begin position="792"/>
        <end position="801"/>
    </location>
</feature>
<dbReference type="Proteomes" id="UP000036681">
    <property type="component" value="Unplaced"/>
</dbReference>
<dbReference type="PANTHER" id="PTHR23389:SF21">
    <property type="entry name" value="ATPASE FAMILY AAA DOMAIN-CONTAINING PROTEIN 5"/>
    <property type="match status" value="1"/>
</dbReference>